<dbReference type="EMBL" id="JBBWWR010000014">
    <property type="protein sequence ID" value="KAK8952894.1"/>
    <property type="molecule type" value="Genomic_DNA"/>
</dbReference>
<evidence type="ECO:0000313" key="4">
    <source>
        <dbReference type="EMBL" id="KAK8952894.1"/>
    </source>
</evidence>
<comment type="caution">
    <text evidence="4">The sequence shown here is derived from an EMBL/GenBank/DDBJ whole genome shotgun (WGS) entry which is preliminary data.</text>
</comment>
<keyword evidence="3" id="KW-0472">Membrane</keyword>
<evidence type="ECO:0000256" key="3">
    <source>
        <dbReference type="SAM" id="Phobius"/>
    </source>
</evidence>
<dbReference type="PANTHER" id="PTHR12763:SF28">
    <property type="entry name" value="GEO10507P1-RELATED"/>
    <property type="match status" value="1"/>
</dbReference>
<organism evidence="4 5">
    <name type="scientific">Platanthera guangdongensis</name>
    <dbReference type="NCBI Taxonomy" id="2320717"/>
    <lineage>
        <taxon>Eukaryota</taxon>
        <taxon>Viridiplantae</taxon>
        <taxon>Streptophyta</taxon>
        <taxon>Embryophyta</taxon>
        <taxon>Tracheophyta</taxon>
        <taxon>Spermatophyta</taxon>
        <taxon>Magnoliopsida</taxon>
        <taxon>Liliopsida</taxon>
        <taxon>Asparagales</taxon>
        <taxon>Orchidaceae</taxon>
        <taxon>Orchidoideae</taxon>
        <taxon>Orchideae</taxon>
        <taxon>Orchidinae</taxon>
        <taxon>Platanthera</taxon>
    </lineage>
</organism>
<name>A0ABR2LWJ4_9ASPA</name>
<protein>
    <submittedName>
        <fullName evidence="4">Mitochondrial import inner membrane translocase subunit TIM14-3</fullName>
    </submittedName>
</protein>
<feature type="transmembrane region" description="Helical" evidence="3">
    <location>
        <begin position="63"/>
        <end position="80"/>
    </location>
</feature>
<evidence type="ECO:0000256" key="2">
    <source>
        <dbReference type="ARBA" id="ARBA00022989"/>
    </source>
</evidence>
<keyword evidence="5" id="KW-1185">Reference proteome</keyword>
<dbReference type="PANTHER" id="PTHR12763">
    <property type="match status" value="1"/>
</dbReference>
<gene>
    <name evidence="4" type="primary">TIM14-3</name>
    <name evidence="4" type="ORF">KSP40_PGU000201</name>
</gene>
<reference evidence="4 5" key="1">
    <citation type="journal article" date="2022" name="Nat. Plants">
        <title>Genomes of leafy and leafless Platanthera orchids illuminate the evolution of mycoheterotrophy.</title>
        <authorList>
            <person name="Li M.H."/>
            <person name="Liu K.W."/>
            <person name="Li Z."/>
            <person name="Lu H.C."/>
            <person name="Ye Q.L."/>
            <person name="Zhang D."/>
            <person name="Wang J.Y."/>
            <person name="Li Y.F."/>
            <person name="Zhong Z.M."/>
            <person name="Liu X."/>
            <person name="Yu X."/>
            <person name="Liu D.K."/>
            <person name="Tu X.D."/>
            <person name="Liu B."/>
            <person name="Hao Y."/>
            <person name="Liao X.Y."/>
            <person name="Jiang Y.T."/>
            <person name="Sun W.H."/>
            <person name="Chen J."/>
            <person name="Chen Y.Q."/>
            <person name="Ai Y."/>
            <person name="Zhai J.W."/>
            <person name="Wu S.S."/>
            <person name="Zhou Z."/>
            <person name="Hsiao Y.Y."/>
            <person name="Wu W.L."/>
            <person name="Chen Y.Y."/>
            <person name="Lin Y.F."/>
            <person name="Hsu J.L."/>
            <person name="Li C.Y."/>
            <person name="Wang Z.W."/>
            <person name="Zhao X."/>
            <person name="Zhong W.Y."/>
            <person name="Ma X.K."/>
            <person name="Ma L."/>
            <person name="Huang J."/>
            <person name="Chen G.Z."/>
            <person name="Huang M.Z."/>
            <person name="Huang L."/>
            <person name="Peng D.H."/>
            <person name="Luo Y.B."/>
            <person name="Zou S.Q."/>
            <person name="Chen S.P."/>
            <person name="Lan S."/>
            <person name="Tsai W.C."/>
            <person name="Van de Peer Y."/>
            <person name="Liu Z.J."/>
        </authorList>
    </citation>
    <scope>NUCLEOTIDE SEQUENCE [LARGE SCALE GENOMIC DNA]</scope>
    <source>
        <strain evidence="4">Lor288</strain>
    </source>
</reference>
<evidence type="ECO:0000256" key="1">
    <source>
        <dbReference type="ARBA" id="ARBA00022692"/>
    </source>
</evidence>
<evidence type="ECO:0000313" key="5">
    <source>
        <dbReference type="Proteomes" id="UP001412067"/>
    </source>
</evidence>
<proteinExistence type="predicted"/>
<dbReference type="Proteomes" id="UP001412067">
    <property type="component" value="Unassembled WGS sequence"/>
</dbReference>
<keyword evidence="2 3" id="KW-1133">Transmembrane helix</keyword>
<sequence>MLTKWTKTALTIYCTFTSIKSQCNYMVASIRSRRSYEVTSSKSRRSLILASIRNRRTCKATPLLAGLAVAAAALAGRYGVQAWQVYKARPVVPRMRKFYEGGFQPSMTRREASLILGISLRMCSLSLLAELRKLSSIFFTAPGMNLPACSASAEKQHSQC</sequence>
<keyword evidence="1 3" id="KW-0812">Transmembrane</keyword>
<accession>A0ABR2LWJ4</accession>